<gene>
    <name evidence="1" type="ORF">UR08_06955</name>
</gene>
<accession>A0A3D8TPI7</accession>
<protein>
    <submittedName>
        <fullName evidence="1">Uncharacterized protein</fullName>
    </submittedName>
</protein>
<evidence type="ECO:0000313" key="1">
    <source>
        <dbReference type="EMBL" id="RDX00715.1"/>
    </source>
</evidence>
<sequence length="195" mass="23035">MIKMTSSNKLKEMYKNIELHYMSEAKLPQKVFKDAKSIYIIEIEKFLERDLEDIICLSKAEKASQLMWLPNIETIKEIPVMELNLSEEVSNVSELLKIWWEEENILFSFLEYGCLFNDKQNWIAHFSTELGLVAVGIFEKKASIFSFFDSSAMTKEDFLEQFEQFPVDDINKEQQKYAASINNYEVYPVIQNYFE</sequence>
<name>A0A3D8TPI7_9LIST</name>
<reference evidence="2" key="1">
    <citation type="submission" date="2015-04" db="EMBL/GenBank/DDBJ databases">
        <authorList>
            <person name="Schardt J."/>
            <person name="Mueller-Herbst S."/>
            <person name="Scherer S."/>
            <person name="Huptas C."/>
        </authorList>
    </citation>
    <scope>NUCLEOTIDE SEQUENCE [LARGE SCALE GENOMIC DNA]</scope>
    <source>
        <strain evidence="2">Kiel-L1</strain>
    </source>
</reference>
<evidence type="ECO:0000313" key="2">
    <source>
        <dbReference type="Proteomes" id="UP000257055"/>
    </source>
</evidence>
<comment type="caution">
    <text evidence="1">The sequence shown here is derived from an EMBL/GenBank/DDBJ whole genome shotgun (WGS) entry which is preliminary data.</text>
</comment>
<keyword evidence="2" id="KW-1185">Reference proteome</keyword>
<dbReference type="EMBL" id="LARY01000002">
    <property type="protein sequence ID" value="RDX00715.1"/>
    <property type="molecule type" value="Genomic_DNA"/>
</dbReference>
<dbReference type="RefSeq" id="WP_115752956.1">
    <property type="nucleotide sequence ID" value="NZ_LARY01000002.1"/>
</dbReference>
<dbReference type="Proteomes" id="UP000257055">
    <property type="component" value="Unassembled WGS sequence"/>
</dbReference>
<organism evidence="1 2">
    <name type="scientific">Listeria kieliensis</name>
    <dbReference type="NCBI Taxonomy" id="1621700"/>
    <lineage>
        <taxon>Bacteria</taxon>
        <taxon>Bacillati</taxon>
        <taxon>Bacillota</taxon>
        <taxon>Bacilli</taxon>
        <taxon>Bacillales</taxon>
        <taxon>Listeriaceae</taxon>
        <taxon>Listeria</taxon>
    </lineage>
</organism>
<proteinExistence type="predicted"/>
<dbReference type="AlphaFoldDB" id="A0A3D8TPI7"/>